<dbReference type="eggNOG" id="KOG1208">
    <property type="taxonomic scope" value="Eukaryota"/>
</dbReference>
<protein>
    <submittedName>
        <fullName evidence="4">Putative short-chain dehydrogenase protein</fullName>
    </submittedName>
</protein>
<keyword evidence="2" id="KW-0521">NADP</keyword>
<comment type="similarity">
    <text evidence="1">Belongs to the short-chain dehydrogenases/reductases (SDR) family.</text>
</comment>
<dbReference type="Gene3D" id="3.40.50.720">
    <property type="entry name" value="NAD(P)-binding Rossmann-like Domain"/>
    <property type="match status" value="1"/>
</dbReference>
<dbReference type="PRINTS" id="PR00081">
    <property type="entry name" value="GDHRDH"/>
</dbReference>
<evidence type="ECO:0000256" key="1">
    <source>
        <dbReference type="ARBA" id="ARBA00006484"/>
    </source>
</evidence>
<dbReference type="InterPro" id="IPR036291">
    <property type="entry name" value="NAD(P)-bd_dom_sf"/>
</dbReference>
<organism evidence="4 5">
    <name type="scientific">Eutypa lata (strain UCR-EL1)</name>
    <name type="common">Grapevine dieback disease fungus</name>
    <name type="synonym">Eutypa armeniacae</name>
    <dbReference type="NCBI Taxonomy" id="1287681"/>
    <lineage>
        <taxon>Eukaryota</taxon>
        <taxon>Fungi</taxon>
        <taxon>Dikarya</taxon>
        <taxon>Ascomycota</taxon>
        <taxon>Pezizomycotina</taxon>
        <taxon>Sordariomycetes</taxon>
        <taxon>Xylariomycetidae</taxon>
        <taxon>Xylariales</taxon>
        <taxon>Diatrypaceae</taxon>
        <taxon>Eutypa</taxon>
    </lineage>
</organism>
<evidence type="ECO:0000313" key="4">
    <source>
        <dbReference type="EMBL" id="EMR68858.1"/>
    </source>
</evidence>
<dbReference type="STRING" id="1287681.M7SWF2"/>
<dbReference type="OMA" id="WGRFHPN"/>
<dbReference type="EMBL" id="KB706171">
    <property type="protein sequence ID" value="EMR68858.1"/>
    <property type="molecule type" value="Genomic_DNA"/>
</dbReference>
<dbReference type="SUPFAM" id="SSF51735">
    <property type="entry name" value="NAD(P)-binding Rossmann-fold domains"/>
    <property type="match status" value="1"/>
</dbReference>
<evidence type="ECO:0000256" key="3">
    <source>
        <dbReference type="ARBA" id="ARBA00023002"/>
    </source>
</evidence>
<reference evidence="5" key="1">
    <citation type="journal article" date="2013" name="Genome Announc.">
        <title>Draft genome sequence of the grapevine dieback fungus Eutypa lata UCR-EL1.</title>
        <authorList>
            <person name="Blanco-Ulate B."/>
            <person name="Rolshausen P.E."/>
            <person name="Cantu D."/>
        </authorList>
    </citation>
    <scope>NUCLEOTIDE SEQUENCE [LARGE SCALE GENOMIC DNA]</scope>
    <source>
        <strain evidence="5">UCR-EL1</strain>
    </source>
</reference>
<dbReference type="Proteomes" id="UP000012174">
    <property type="component" value="Unassembled WGS sequence"/>
</dbReference>
<evidence type="ECO:0000256" key="2">
    <source>
        <dbReference type="ARBA" id="ARBA00022857"/>
    </source>
</evidence>
<dbReference type="HOGENOM" id="CLU_010194_44_6_1"/>
<proteinExistence type="inferred from homology"/>
<dbReference type="PANTHER" id="PTHR24320">
    <property type="entry name" value="RETINOL DEHYDROGENASE"/>
    <property type="match status" value="1"/>
</dbReference>
<dbReference type="KEGG" id="ela:UCREL1_4135"/>
<gene>
    <name evidence="4" type="ORF">UCREL1_4135</name>
</gene>
<dbReference type="AlphaFoldDB" id="M7SWF2"/>
<keyword evidence="3" id="KW-0560">Oxidoreductase</keyword>
<keyword evidence="5" id="KW-1185">Reference proteome</keyword>
<dbReference type="GO" id="GO:0016491">
    <property type="term" value="F:oxidoreductase activity"/>
    <property type="evidence" value="ECO:0007669"/>
    <property type="project" value="UniProtKB-KW"/>
</dbReference>
<dbReference type="InterPro" id="IPR002347">
    <property type="entry name" value="SDR_fam"/>
</dbReference>
<dbReference type="Pfam" id="PF00106">
    <property type="entry name" value="adh_short"/>
    <property type="match status" value="1"/>
</dbReference>
<evidence type="ECO:0000313" key="5">
    <source>
        <dbReference type="Proteomes" id="UP000012174"/>
    </source>
</evidence>
<sequence length="325" mass="35884">MGAQWSQFFPPTPSLTERNLEPQDGKVFLVTGGYSGIGLELVKMLYGAHGHVYIAGRSVDRAQQAIKDIRTAITSSRGNLDFLHVELDDMRSVKEAVQVFKTKESKLHVLWNNAGVSWPPLGSVSKQGIELQLATNTLGPFLFTYLLLPLLEKAASDSATASVRVVWTSSQIIDLQPPPGGLDMSEVRTPPRDRGRNYINSKTGNCLLACELARRVGPSLGIVSLVQNPGGAVTNLFRHNLWMKWLALPLLHPPKKTAYTELYAGLSPDITMETNGCYVHPFGRIAPETDMPKGLLVAMKPEDDGGSGRAREFWEFCEDKTRDYF</sequence>
<dbReference type="OrthoDB" id="191139at2759"/>
<dbReference type="PANTHER" id="PTHR24320:SF236">
    <property type="entry name" value="SHORT-CHAIN DEHYDROGENASE-RELATED"/>
    <property type="match status" value="1"/>
</dbReference>
<accession>M7SWF2</accession>
<name>M7SWF2_EUTLA</name>